<proteinExistence type="predicted"/>
<reference evidence="2 3" key="1">
    <citation type="submission" date="2020-08" db="EMBL/GenBank/DDBJ databases">
        <title>Genomic Encyclopedia of Type Strains, Phase IV (KMG-IV): sequencing the most valuable type-strain genomes for metagenomic binning, comparative biology and taxonomic classification.</title>
        <authorList>
            <person name="Goeker M."/>
        </authorList>
    </citation>
    <scope>NUCLEOTIDE SEQUENCE [LARGE SCALE GENOMIC DNA]</scope>
    <source>
        <strain evidence="2 3">DSM 100039</strain>
    </source>
</reference>
<evidence type="ECO:0000256" key="1">
    <source>
        <dbReference type="SAM" id="MobiDB-lite"/>
    </source>
</evidence>
<evidence type="ECO:0000313" key="2">
    <source>
        <dbReference type="EMBL" id="MBB6407751.1"/>
    </source>
</evidence>
<organism evidence="2 3">
    <name type="scientific">Mesorhizobium sangaii</name>
    <dbReference type="NCBI Taxonomy" id="505389"/>
    <lineage>
        <taxon>Bacteria</taxon>
        <taxon>Pseudomonadati</taxon>
        <taxon>Pseudomonadota</taxon>
        <taxon>Alphaproteobacteria</taxon>
        <taxon>Hyphomicrobiales</taxon>
        <taxon>Phyllobacteriaceae</taxon>
        <taxon>Mesorhizobium</taxon>
    </lineage>
</organism>
<feature type="compositionally biased region" description="Basic and acidic residues" evidence="1">
    <location>
        <begin position="22"/>
        <end position="43"/>
    </location>
</feature>
<dbReference type="EMBL" id="JACHEF010000001">
    <property type="protein sequence ID" value="MBB6407751.1"/>
    <property type="molecule type" value="Genomic_DNA"/>
</dbReference>
<dbReference type="AlphaFoldDB" id="A0A841P2F2"/>
<sequence length="53" mass="6000">MMGADEKRFNETLKRMLKTPPKAHDSDKVAKSPTEKKKAKPEPAHAQNPKSNR</sequence>
<keyword evidence="3" id="KW-1185">Reference proteome</keyword>
<feature type="region of interest" description="Disordered" evidence="1">
    <location>
        <begin position="1"/>
        <end position="53"/>
    </location>
</feature>
<feature type="compositionally biased region" description="Basic and acidic residues" evidence="1">
    <location>
        <begin position="1"/>
        <end position="14"/>
    </location>
</feature>
<name>A0A841P2F2_9HYPH</name>
<comment type="caution">
    <text evidence="2">The sequence shown here is derived from an EMBL/GenBank/DDBJ whole genome shotgun (WGS) entry which is preliminary data.</text>
</comment>
<accession>A0A841P2F2</accession>
<gene>
    <name evidence="2" type="ORF">HNQ71_000395</name>
</gene>
<protein>
    <submittedName>
        <fullName evidence="2">Uncharacterized protein</fullName>
    </submittedName>
</protein>
<dbReference type="Proteomes" id="UP000556329">
    <property type="component" value="Unassembled WGS sequence"/>
</dbReference>
<evidence type="ECO:0000313" key="3">
    <source>
        <dbReference type="Proteomes" id="UP000556329"/>
    </source>
</evidence>
<dbReference type="RefSeq" id="WP_184870927.1">
    <property type="nucleotide sequence ID" value="NZ_JACHEF010000001.1"/>
</dbReference>